<evidence type="ECO:0000256" key="3">
    <source>
        <dbReference type="ARBA" id="ARBA00022989"/>
    </source>
</evidence>
<evidence type="ECO:0000256" key="1">
    <source>
        <dbReference type="ARBA" id="ARBA00004141"/>
    </source>
</evidence>
<dbReference type="eggNOG" id="COG1714">
    <property type="taxonomic scope" value="Bacteria"/>
</dbReference>
<proteinExistence type="predicted"/>
<keyword evidence="4 5" id="KW-0472">Membrane</keyword>
<dbReference type="GO" id="GO:0016020">
    <property type="term" value="C:membrane"/>
    <property type="evidence" value="ECO:0007669"/>
    <property type="project" value="UniProtKB-SubCell"/>
</dbReference>
<keyword evidence="3 5" id="KW-1133">Transmembrane helix</keyword>
<name>A0A095SNZ6_9GAMM</name>
<gene>
    <name evidence="7" type="ORF">Y5S_00068</name>
</gene>
<sequence>MQIDERLEIETPEGTLLTLSLAGPIPRAMAYGIDLLIRIVFFAIFAMVLAALGKVGTGIMLITLFLLEWFYPTLFEALRHGQTPGKKFMGIAVVHSNGTPLSFNGSLIRNLLRTADAFPLFYLLGFISTLLSPRFQRLGDMAANSVVIHVESTPTAVKPENADTTPPDWPLTREDQLALLAFQERQSQFSEPRQQELAQLAYPELSPSLALQRLKAVTRYLMEGAR</sequence>
<dbReference type="PANTHER" id="PTHR38480:SF1">
    <property type="entry name" value="SLR0254 PROTEIN"/>
    <property type="match status" value="1"/>
</dbReference>
<accession>A0A095SNZ6</accession>
<dbReference type="AlphaFoldDB" id="A0A095SNZ6"/>
<evidence type="ECO:0000313" key="7">
    <source>
        <dbReference type="EMBL" id="KGD66401.1"/>
    </source>
</evidence>
<evidence type="ECO:0000313" key="8">
    <source>
        <dbReference type="Proteomes" id="UP000029444"/>
    </source>
</evidence>
<dbReference type="OrthoDB" id="9787732at2"/>
<dbReference type="InterPro" id="IPR010432">
    <property type="entry name" value="RDD"/>
</dbReference>
<dbReference type="PANTHER" id="PTHR38480">
    <property type="entry name" value="SLR0254 PROTEIN"/>
    <property type="match status" value="1"/>
</dbReference>
<evidence type="ECO:0000256" key="4">
    <source>
        <dbReference type="ARBA" id="ARBA00023136"/>
    </source>
</evidence>
<dbReference type="RefSeq" id="WP_035229258.1">
    <property type="nucleotide sequence ID" value="NZ_ARXV01000001.1"/>
</dbReference>
<comment type="subcellular location">
    <subcellularLocation>
        <location evidence="1">Membrane</location>
        <topology evidence="1">Multi-pass membrane protein</topology>
    </subcellularLocation>
</comment>
<feature type="domain" description="RDD" evidence="6">
    <location>
        <begin position="22"/>
        <end position="144"/>
    </location>
</feature>
<keyword evidence="8" id="KW-1185">Reference proteome</keyword>
<dbReference type="STRING" id="1177154.Y5S_00068"/>
<organism evidence="7 8">
    <name type="scientific">Alcanivorax nanhaiticus</name>
    <dbReference type="NCBI Taxonomy" id="1177154"/>
    <lineage>
        <taxon>Bacteria</taxon>
        <taxon>Pseudomonadati</taxon>
        <taxon>Pseudomonadota</taxon>
        <taxon>Gammaproteobacteria</taxon>
        <taxon>Oceanospirillales</taxon>
        <taxon>Alcanivoracaceae</taxon>
        <taxon>Alcanivorax</taxon>
    </lineage>
</organism>
<reference evidence="7 8" key="1">
    <citation type="submission" date="2012-09" db="EMBL/GenBank/DDBJ databases">
        <title>Genome Sequence of alkane-degrading Bacterium Alcanivorax sp. 19-m-6.</title>
        <authorList>
            <person name="Lai Q."/>
            <person name="Shao Z."/>
        </authorList>
    </citation>
    <scope>NUCLEOTIDE SEQUENCE [LARGE SCALE GENOMIC DNA]</scope>
    <source>
        <strain evidence="7 8">19-m-6</strain>
    </source>
</reference>
<dbReference type="PATRIC" id="fig|1177154.3.peg.70"/>
<evidence type="ECO:0000256" key="2">
    <source>
        <dbReference type="ARBA" id="ARBA00022692"/>
    </source>
</evidence>
<evidence type="ECO:0000259" key="6">
    <source>
        <dbReference type="Pfam" id="PF06271"/>
    </source>
</evidence>
<evidence type="ECO:0000256" key="5">
    <source>
        <dbReference type="SAM" id="Phobius"/>
    </source>
</evidence>
<dbReference type="Proteomes" id="UP000029444">
    <property type="component" value="Unassembled WGS sequence"/>
</dbReference>
<keyword evidence="2 5" id="KW-0812">Transmembrane</keyword>
<dbReference type="EMBL" id="ARXV01000001">
    <property type="protein sequence ID" value="KGD66401.1"/>
    <property type="molecule type" value="Genomic_DNA"/>
</dbReference>
<protein>
    <recommendedName>
        <fullName evidence="6">RDD domain-containing protein</fullName>
    </recommendedName>
</protein>
<comment type="caution">
    <text evidence="7">The sequence shown here is derived from an EMBL/GenBank/DDBJ whole genome shotgun (WGS) entry which is preliminary data.</text>
</comment>
<feature type="transmembrane region" description="Helical" evidence="5">
    <location>
        <begin position="35"/>
        <end position="53"/>
    </location>
</feature>
<dbReference type="Pfam" id="PF06271">
    <property type="entry name" value="RDD"/>
    <property type="match status" value="1"/>
</dbReference>